<dbReference type="PANTHER" id="PTHR33281">
    <property type="entry name" value="UPF0187 PROTEIN YNEE"/>
    <property type="match status" value="1"/>
</dbReference>
<comment type="caution">
    <text evidence="10">The sequence shown here is derived from an EMBL/GenBank/DDBJ whole genome shotgun (WGS) entry which is preliminary data.</text>
</comment>
<keyword evidence="3" id="KW-1003">Cell membrane</keyword>
<dbReference type="GO" id="GO:0005886">
    <property type="term" value="C:plasma membrane"/>
    <property type="evidence" value="ECO:0007669"/>
    <property type="project" value="UniProtKB-SubCell"/>
</dbReference>
<evidence type="ECO:0000256" key="1">
    <source>
        <dbReference type="ARBA" id="ARBA00004651"/>
    </source>
</evidence>
<keyword evidence="4 9" id="KW-0812">Transmembrane</keyword>
<dbReference type="InterPro" id="IPR044669">
    <property type="entry name" value="YneE/VCCN1/2-like"/>
</dbReference>
<keyword evidence="7 9" id="KW-0472">Membrane</keyword>
<accession>A0A2W5FDJ0</accession>
<feature type="transmembrane region" description="Helical" evidence="9">
    <location>
        <begin position="215"/>
        <end position="235"/>
    </location>
</feature>
<comment type="subcellular location">
    <subcellularLocation>
        <location evidence="1">Cell membrane</location>
        <topology evidence="1">Multi-pass membrane protein</topology>
    </subcellularLocation>
</comment>
<proteinExistence type="inferred from homology"/>
<protein>
    <submittedName>
        <fullName evidence="10">Bestrophin</fullName>
    </submittedName>
</protein>
<dbReference type="EMBL" id="QFOL01000003">
    <property type="protein sequence ID" value="PZP54155.1"/>
    <property type="molecule type" value="Genomic_DNA"/>
</dbReference>
<sequence length="308" mass="34624">MIVRETPNLLRLFLEIRGSVIRRIYPRVLVVMLMSAVVVWAHTHHPNLIPLVDGAPFYLIGLTLSIFLGFRNNACYDRWWEGRKLWGHLFAYSRDLARQTKLLLQNGDEAARGRDRLIKLNIVLVEDLVRHLRHGDRLGNNAETLLSRDERLALLKAFNAPNYVIQLMGDCLAGMSMKGNISDIEFGILDRTVCQMNEAIAGCERLRNTPVPYGYTLLLHRTAYLFCFLLPFGLANMLGPITPVAAGVIAYTFFGLDALGDELEMPFGTMPNALPIAAISKSIEITLREALGERDLPEMPIPIKSVLL</sequence>
<name>A0A2W5FDJ0_9HYPH</name>
<keyword evidence="2" id="KW-0813">Transport</keyword>
<dbReference type="GO" id="GO:0005254">
    <property type="term" value="F:chloride channel activity"/>
    <property type="evidence" value="ECO:0007669"/>
    <property type="project" value="InterPro"/>
</dbReference>
<gene>
    <name evidence="10" type="ORF">DI595_00825</name>
</gene>
<evidence type="ECO:0000256" key="4">
    <source>
        <dbReference type="ARBA" id="ARBA00022692"/>
    </source>
</evidence>
<comment type="similarity">
    <text evidence="8">Belongs to the anion channel-forming bestrophin (TC 1.A.46) family.</text>
</comment>
<reference evidence="10 11" key="1">
    <citation type="submission" date="2017-08" db="EMBL/GenBank/DDBJ databases">
        <title>Infants hospitalized years apart are colonized by the same room-sourced microbial strains.</title>
        <authorList>
            <person name="Brooks B."/>
            <person name="Olm M.R."/>
            <person name="Firek B.A."/>
            <person name="Baker R."/>
            <person name="Thomas B.C."/>
            <person name="Morowitz M.J."/>
            <person name="Banfield J.F."/>
        </authorList>
    </citation>
    <scope>NUCLEOTIDE SEQUENCE [LARGE SCALE GENOMIC DNA]</scope>
    <source>
        <strain evidence="10">S2_009_000_R2_73</strain>
    </source>
</reference>
<feature type="transmembrane region" description="Helical" evidence="9">
    <location>
        <begin position="24"/>
        <end position="43"/>
    </location>
</feature>
<evidence type="ECO:0000256" key="9">
    <source>
        <dbReference type="SAM" id="Phobius"/>
    </source>
</evidence>
<feature type="transmembrane region" description="Helical" evidence="9">
    <location>
        <begin position="55"/>
        <end position="74"/>
    </location>
</feature>
<evidence type="ECO:0000256" key="7">
    <source>
        <dbReference type="ARBA" id="ARBA00023136"/>
    </source>
</evidence>
<evidence type="ECO:0000313" key="10">
    <source>
        <dbReference type="EMBL" id="PZP54155.1"/>
    </source>
</evidence>
<evidence type="ECO:0000313" key="11">
    <source>
        <dbReference type="Proteomes" id="UP000249769"/>
    </source>
</evidence>
<evidence type="ECO:0000256" key="3">
    <source>
        <dbReference type="ARBA" id="ARBA00022475"/>
    </source>
</evidence>
<dbReference type="AlphaFoldDB" id="A0A2W5FDJ0"/>
<evidence type="ECO:0000256" key="2">
    <source>
        <dbReference type="ARBA" id="ARBA00022448"/>
    </source>
</evidence>
<dbReference type="PANTHER" id="PTHR33281:SF19">
    <property type="entry name" value="VOLTAGE-DEPENDENT ANION CHANNEL-FORMING PROTEIN YNEE"/>
    <property type="match status" value="1"/>
</dbReference>
<keyword evidence="6" id="KW-0406">Ion transport</keyword>
<dbReference type="Pfam" id="PF25539">
    <property type="entry name" value="Bestrophin_2"/>
    <property type="match status" value="1"/>
</dbReference>
<keyword evidence="5 9" id="KW-1133">Transmembrane helix</keyword>
<dbReference type="Proteomes" id="UP000249769">
    <property type="component" value="Unassembled WGS sequence"/>
</dbReference>
<evidence type="ECO:0000256" key="5">
    <source>
        <dbReference type="ARBA" id="ARBA00022989"/>
    </source>
</evidence>
<evidence type="ECO:0000256" key="8">
    <source>
        <dbReference type="ARBA" id="ARBA00034708"/>
    </source>
</evidence>
<evidence type="ECO:0000256" key="6">
    <source>
        <dbReference type="ARBA" id="ARBA00023065"/>
    </source>
</evidence>
<organism evidence="10 11">
    <name type="scientific">Agrobacterium fabrum</name>
    <dbReference type="NCBI Taxonomy" id="1176649"/>
    <lineage>
        <taxon>Bacteria</taxon>
        <taxon>Pseudomonadati</taxon>
        <taxon>Pseudomonadota</taxon>
        <taxon>Alphaproteobacteria</taxon>
        <taxon>Hyphomicrobiales</taxon>
        <taxon>Rhizobiaceae</taxon>
        <taxon>Rhizobium/Agrobacterium group</taxon>
        <taxon>Agrobacterium</taxon>
        <taxon>Agrobacterium tumefaciens complex</taxon>
    </lineage>
</organism>